<organism evidence="2 3">
    <name type="scientific">Porphyra umbilicalis</name>
    <name type="common">Purple laver</name>
    <name type="synonym">Red alga</name>
    <dbReference type="NCBI Taxonomy" id="2786"/>
    <lineage>
        <taxon>Eukaryota</taxon>
        <taxon>Rhodophyta</taxon>
        <taxon>Bangiophyceae</taxon>
        <taxon>Bangiales</taxon>
        <taxon>Bangiaceae</taxon>
        <taxon>Porphyra</taxon>
    </lineage>
</organism>
<proteinExistence type="predicted"/>
<gene>
    <name evidence="2" type="ORF">BU14_0459s0011</name>
</gene>
<feature type="compositionally biased region" description="Basic residues" evidence="1">
    <location>
        <begin position="152"/>
        <end position="171"/>
    </location>
</feature>
<evidence type="ECO:0000313" key="3">
    <source>
        <dbReference type="Proteomes" id="UP000218209"/>
    </source>
</evidence>
<feature type="region of interest" description="Disordered" evidence="1">
    <location>
        <begin position="1"/>
        <end position="69"/>
    </location>
</feature>
<evidence type="ECO:0000256" key="1">
    <source>
        <dbReference type="SAM" id="MobiDB-lite"/>
    </source>
</evidence>
<accession>A0A1X6NUK3</accession>
<evidence type="ECO:0000313" key="2">
    <source>
        <dbReference type="EMBL" id="OSX72190.1"/>
    </source>
</evidence>
<feature type="compositionally biased region" description="Low complexity" evidence="1">
    <location>
        <begin position="19"/>
        <end position="33"/>
    </location>
</feature>
<feature type="compositionally biased region" description="Low complexity" evidence="1">
    <location>
        <begin position="40"/>
        <end position="60"/>
    </location>
</feature>
<dbReference type="AlphaFoldDB" id="A0A1X6NUK3"/>
<feature type="compositionally biased region" description="Basic residues" evidence="1">
    <location>
        <begin position="8"/>
        <end position="18"/>
    </location>
</feature>
<feature type="region of interest" description="Disordered" evidence="1">
    <location>
        <begin position="120"/>
        <end position="221"/>
    </location>
</feature>
<sequence>MPPVRPNRVTHRLRRRPLAHASRSSARAIVSIPRPDRPRGGAASSPAGRGFHSRPTGPGARAPPPAPTLDVRRRFPSWQPHHCGLPAARCAPRLPAWSAGGAFPPRPRLRRAAPLPVPAARGVWHRGRRHGRPPRRRRDDERRRGRAGGGRVAHRRRRRRGARRAPPRRRLVSGAGAGGGGAVSLVRRAAVRGGAAAGRRPGARRGGHRRPRRPRRRCRRR</sequence>
<feature type="compositionally biased region" description="Low complexity" evidence="1">
    <location>
        <begin position="183"/>
        <end position="200"/>
    </location>
</feature>
<protein>
    <submittedName>
        <fullName evidence="2">Uncharacterized protein</fullName>
    </submittedName>
</protein>
<keyword evidence="3" id="KW-1185">Reference proteome</keyword>
<feature type="compositionally biased region" description="Basic residues" evidence="1">
    <location>
        <begin position="123"/>
        <end position="136"/>
    </location>
</feature>
<dbReference type="EMBL" id="KV919078">
    <property type="protein sequence ID" value="OSX72190.1"/>
    <property type="molecule type" value="Genomic_DNA"/>
</dbReference>
<reference evidence="2 3" key="1">
    <citation type="submission" date="2017-03" db="EMBL/GenBank/DDBJ databases">
        <title>WGS assembly of Porphyra umbilicalis.</title>
        <authorList>
            <person name="Brawley S.H."/>
            <person name="Blouin N.A."/>
            <person name="Ficko-Blean E."/>
            <person name="Wheeler G.L."/>
            <person name="Lohr M."/>
            <person name="Goodson H.V."/>
            <person name="Jenkins J.W."/>
            <person name="Blaby-Haas C.E."/>
            <person name="Helliwell K.E."/>
            <person name="Chan C."/>
            <person name="Marriage T."/>
            <person name="Bhattacharya D."/>
            <person name="Klein A.S."/>
            <person name="Badis Y."/>
            <person name="Brodie J."/>
            <person name="Cao Y."/>
            <person name="Collen J."/>
            <person name="Dittami S.M."/>
            <person name="Gachon C.M."/>
            <person name="Green B.R."/>
            <person name="Karpowicz S."/>
            <person name="Kim J.W."/>
            <person name="Kudahl U."/>
            <person name="Lin S."/>
            <person name="Michel G."/>
            <person name="Mittag M."/>
            <person name="Olson B.J."/>
            <person name="Pangilinan J."/>
            <person name="Peng Y."/>
            <person name="Qiu H."/>
            <person name="Shu S."/>
            <person name="Singer J.T."/>
            <person name="Smith A.G."/>
            <person name="Sprecher B.N."/>
            <person name="Wagner V."/>
            <person name="Wang W."/>
            <person name="Wang Z.-Y."/>
            <person name="Yan J."/>
            <person name="Yarish C."/>
            <person name="Zoeuner-Riek S."/>
            <person name="Zhuang Y."/>
            <person name="Zou Y."/>
            <person name="Lindquist E.A."/>
            <person name="Grimwood J."/>
            <person name="Barry K."/>
            <person name="Rokhsar D.S."/>
            <person name="Schmutz J."/>
            <person name="Stiller J.W."/>
            <person name="Grossman A.R."/>
            <person name="Prochnik S.E."/>
        </authorList>
    </citation>
    <scope>NUCLEOTIDE SEQUENCE [LARGE SCALE GENOMIC DNA]</scope>
    <source>
        <strain evidence="2">4086291</strain>
    </source>
</reference>
<dbReference type="Proteomes" id="UP000218209">
    <property type="component" value="Unassembled WGS sequence"/>
</dbReference>
<feature type="compositionally biased region" description="Basic residues" evidence="1">
    <location>
        <begin position="201"/>
        <end position="221"/>
    </location>
</feature>
<name>A0A1X6NUK3_PORUM</name>